<evidence type="ECO:0000256" key="4">
    <source>
        <dbReference type="PIRSR" id="PIRSR605754-1"/>
    </source>
</evidence>
<dbReference type="AlphaFoldDB" id="A0ABC9SPP4"/>
<evidence type="ECO:0000256" key="1">
    <source>
        <dbReference type="ARBA" id="ARBA00022670"/>
    </source>
</evidence>
<dbReference type="CDD" id="cd06165">
    <property type="entry name" value="Sortase_A"/>
    <property type="match status" value="1"/>
</dbReference>
<dbReference type="EMBL" id="AHCJ01000102">
    <property type="protein sequence ID" value="EOQ57039.1"/>
    <property type="molecule type" value="Genomic_DNA"/>
</dbReference>
<evidence type="ECO:0000313" key="6">
    <source>
        <dbReference type="EMBL" id="EOQ57039.1"/>
    </source>
</evidence>
<evidence type="ECO:0000256" key="2">
    <source>
        <dbReference type="ARBA" id="ARBA00022801"/>
    </source>
</evidence>
<reference evidence="6 7" key="1">
    <citation type="submission" date="2013-01" db="EMBL/GenBank/DDBJ databases">
        <title>The Genome Sequence of Bacillus cereus TIAC219.</title>
        <authorList>
            <consortium name="The Broad Institute Genome Sequencing Platform"/>
            <consortium name="The Broad Institute Genome Sequencing Center for Infectious Disease"/>
            <person name="Feldgarden M."/>
            <person name="Van der Auwera G.A."/>
            <person name="Mahillon J."/>
            <person name="Duprez V."/>
            <person name="Timmery S."/>
            <person name="Mattelet C."/>
            <person name="Dierick K."/>
            <person name="Sun M."/>
            <person name="Yu Z."/>
            <person name="Zhu L."/>
            <person name="Hu X."/>
            <person name="Shank E.B."/>
            <person name="Swiecicka I."/>
            <person name="Hansen B.M."/>
            <person name="Andrup L."/>
            <person name="Walker B."/>
            <person name="Young S.K."/>
            <person name="Zeng Q."/>
            <person name="Gargeya S."/>
            <person name="Fitzgerald M."/>
            <person name="Haas B."/>
            <person name="Abouelleil A."/>
            <person name="Alvarado L."/>
            <person name="Arachchi H.M."/>
            <person name="Berlin A.M."/>
            <person name="Chapman S.B."/>
            <person name="Dewar J."/>
            <person name="Goldberg J."/>
            <person name="Griggs A."/>
            <person name="Gujja S."/>
            <person name="Hansen M."/>
            <person name="Howarth C."/>
            <person name="Imamovic A."/>
            <person name="Larimer J."/>
            <person name="McCowan C."/>
            <person name="Murphy C."/>
            <person name="Neiman D."/>
            <person name="Pearson M."/>
            <person name="Priest M."/>
            <person name="Roberts A."/>
            <person name="Saif S."/>
            <person name="Shea T."/>
            <person name="Sisk P."/>
            <person name="Sykes S."/>
            <person name="Wortman J."/>
            <person name="Nusbaum C."/>
            <person name="Birren B."/>
        </authorList>
    </citation>
    <scope>NUCLEOTIDE SEQUENCE [LARGE SCALE GENOMIC DNA]</scope>
    <source>
        <strain evidence="6 7">TIAC219</strain>
    </source>
</reference>
<dbReference type="NCBIfam" id="TIGR01076">
    <property type="entry name" value="sortase_fam"/>
    <property type="match status" value="1"/>
</dbReference>
<sequence length="287" mass="32402">MIGRKMKNYKQIGKDLVFTTCIFCVFLIGVAFLFSPWLKDEVMKKRGSQLNIEHFSVQEVQSHVSNGNFTNDISNIETPSITSVLTHINKVNETNVIGEIAIADVHLRLPILKGTNTQNLLVGTTTFTSTQIMGQKNYVLAGHHMRDEEMLFGPLLHVQKGTLIQLTDKQNLYTYQIVEKKTIHESETDILQDSHSPILTLFTCDVAGATDKRFVVQAALLRTESLKDESKYVKHYKQQIRTETSKDEKYVTFLTASAGLCGLVLLFVRFLSHERRKSKSPVGGKPN</sequence>
<feature type="active site" description="Proton donor/acceptor" evidence="4">
    <location>
        <position position="143"/>
    </location>
</feature>
<evidence type="ECO:0000256" key="5">
    <source>
        <dbReference type="SAM" id="Phobius"/>
    </source>
</evidence>
<feature type="active site" description="Acyl-thioester intermediate" evidence="4">
    <location>
        <position position="204"/>
    </location>
</feature>
<name>A0ABC9SPP4_BACCE</name>
<dbReference type="SUPFAM" id="SSF63817">
    <property type="entry name" value="Sortase"/>
    <property type="match status" value="1"/>
</dbReference>
<dbReference type="InterPro" id="IPR005754">
    <property type="entry name" value="Sortase"/>
</dbReference>
<dbReference type="GO" id="GO:0006508">
    <property type="term" value="P:proteolysis"/>
    <property type="evidence" value="ECO:0007669"/>
    <property type="project" value="UniProtKB-KW"/>
</dbReference>
<keyword evidence="5" id="KW-1133">Transmembrane helix</keyword>
<evidence type="ECO:0000313" key="7">
    <source>
        <dbReference type="Proteomes" id="UP000014060"/>
    </source>
</evidence>
<keyword evidence="5" id="KW-0812">Transmembrane</keyword>
<comment type="caution">
    <text evidence="6">The sequence shown here is derived from an EMBL/GenBank/DDBJ whole genome shotgun (WGS) entry which is preliminary data.</text>
</comment>
<keyword evidence="5" id="KW-0472">Membrane</keyword>
<gene>
    <name evidence="6" type="ORF">IAY_05786</name>
</gene>
<keyword evidence="1" id="KW-0645">Protease</keyword>
<feature type="transmembrane region" description="Helical" evidence="5">
    <location>
        <begin position="16"/>
        <end position="38"/>
    </location>
</feature>
<proteinExistence type="predicted"/>
<dbReference type="InterPro" id="IPR042007">
    <property type="entry name" value="Sortase_A"/>
</dbReference>
<keyword evidence="2" id="KW-0378">Hydrolase</keyword>
<dbReference type="Gene3D" id="2.40.260.10">
    <property type="entry name" value="Sortase"/>
    <property type="match status" value="1"/>
</dbReference>
<dbReference type="InterPro" id="IPR023365">
    <property type="entry name" value="Sortase_dom-sf"/>
</dbReference>
<accession>A0ABC9SPP4</accession>
<dbReference type="GO" id="GO:0008234">
    <property type="term" value="F:cysteine-type peptidase activity"/>
    <property type="evidence" value="ECO:0007669"/>
    <property type="project" value="UniProtKB-KW"/>
</dbReference>
<dbReference type="Proteomes" id="UP000014060">
    <property type="component" value="Unassembled WGS sequence"/>
</dbReference>
<keyword evidence="3" id="KW-0788">Thiol protease</keyword>
<organism evidence="6 7">
    <name type="scientific">Bacillus cereus TIAC219</name>
    <dbReference type="NCBI Taxonomy" id="718222"/>
    <lineage>
        <taxon>Bacteria</taxon>
        <taxon>Bacillati</taxon>
        <taxon>Bacillota</taxon>
        <taxon>Bacilli</taxon>
        <taxon>Bacillales</taxon>
        <taxon>Bacillaceae</taxon>
        <taxon>Bacillus</taxon>
        <taxon>Bacillus cereus group</taxon>
    </lineage>
</organism>
<feature type="transmembrane region" description="Helical" evidence="5">
    <location>
        <begin position="250"/>
        <end position="271"/>
    </location>
</feature>
<protein>
    <submittedName>
        <fullName evidence="6">Sortase</fullName>
    </submittedName>
</protein>
<dbReference type="Pfam" id="PF04203">
    <property type="entry name" value="Sortase"/>
    <property type="match status" value="1"/>
</dbReference>
<evidence type="ECO:0000256" key="3">
    <source>
        <dbReference type="ARBA" id="ARBA00022807"/>
    </source>
</evidence>